<reference evidence="2 3" key="1">
    <citation type="submission" date="2017-09" db="EMBL/GenBank/DDBJ databases">
        <title>Large-scale bioinformatics analysis of Bacillus genomes uncovers conserved roles of natural products in bacterial physiology.</title>
        <authorList>
            <consortium name="Agbiome Team Llc"/>
            <person name="Bleich R.M."/>
            <person name="Grubbs K.J."/>
            <person name="Santa Maria K.C."/>
            <person name="Allen S.E."/>
            <person name="Farag S."/>
            <person name="Shank E.A."/>
            <person name="Bowers A."/>
        </authorList>
    </citation>
    <scope>NUCLEOTIDE SEQUENCE [LARGE SCALE GENOMIC DNA]</scope>
    <source>
        <strain evidence="2 3">AFS053130</strain>
    </source>
</reference>
<dbReference type="Pfam" id="PF09643">
    <property type="entry name" value="YopX"/>
    <property type="match status" value="1"/>
</dbReference>
<organism evidence="2 3">
    <name type="scientific">Bacillus cereus</name>
    <dbReference type="NCBI Taxonomy" id="1396"/>
    <lineage>
        <taxon>Bacteria</taxon>
        <taxon>Bacillati</taxon>
        <taxon>Bacillota</taxon>
        <taxon>Bacilli</taxon>
        <taxon>Bacillales</taxon>
        <taxon>Bacillaceae</taxon>
        <taxon>Bacillus</taxon>
        <taxon>Bacillus cereus group</taxon>
    </lineage>
</organism>
<dbReference type="Proteomes" id="UP000222054">
    <property type="component" value="Unassembled WGS sequence"/>
</dbReference>
<name>A0A2B9DQG1_BACCE</name>
<dbReference type="AlphaFoldDB" id="A0A2B9DQG1"/>
<evidence type="ECO:0000313" key="2">
    <source>
        <dbReference type="EMBL" id="PGM89361.1"/>
    </source>
</evidence>
<proteinExistence type="predicted"/>
<accession>A0A2B9DQG1</accession>
<dbReference type="RefSeq" id="WP_098778784.1">
    <property type="nucleotide sequence ID" value="NZ_NUHO01000116.1"/>
</dbReference>
<dbReference type="Gene3D" id="2.30.30.290">
    <property type="entry name" value="YopX-like domains"/>
    <property type="match status" value="1"/>
</dbReference>
<dbReference type="EMBL" id="NUHO01000116">
    <property type="protein sequence ID" value="PGM89361.1"/>
    <property type="molecule type" value="Genomic_DNA"/>
</dbReference>
<evidence type="ECO:0000259" key="1">
    <source>
        <dbReference type="Pfam" id="PF09643"/>
    </source>
</evidence>
<feature type="domain" description="YopX protein" evidence="1">
    <location>
        <begin position="5"/>
        <end position="110"/>
    </location>
</feature>
<dbReference type="SUPFAM" id="SSF159006">
    <property type="entry name" value="YopX-like"/>
    <property type="match status" value="1"/>
</dbReference>
<protein>
    <recommendedName>
        <fullName evidence="1">YopX protein domain-containing protein</fullName>
    </recommendedName>
</protein>
<sequence length="116" mass="13816">MREIKFRAWDGASWIYSECVSKDGDNWWILNSEDDSWYTCLNPQQYTGLKDFHGSEIYEEDIVKNPFGDEHKIVWDEKRCQFIALTKNEDGSEWYRSLSRNFKIIGNIHEGKNITK</sequence>
<gene>
    <name evidence="2" type="ORF">CN958_24705</name>
</gene>
<evidence type="ECO:0000313" key="3">
    <source>
        <dbReference type="Proteomes" id="UP000222054"/>
    </source>
</evidence>
<comment type="caution">
    <text evidence="2">The sequence shown here is derived from an EMBL/GenBank/DDBJ whole genome shotgun (WGS) entry which is preliminary data.</text>
</comment>
<dbReference type="InterPro" id="IPR023385">
    <property type="entry name" value="YopX-like_C"/>
</dbReference>
<dbReference type="InterPro" id="IPR019096">
    <property type="entry name" value="YopX_protein"/>
</dbReference>